<dbReference type="Proteomes" id="UP000183567">
    <property type="component" value="Unassembled WGS sequence"/>
</dbReference>
<comment type="caution">
    <text evidence="2">The sequence shown here is derived from an EMBL/GenBank/DDBJ whole genome shotgun (WGS) entry which is preliminary data.</text>
</comment>
<name>A0A1J8Q8F2_9AGAM</name>
<dbReference type="OrthoDB" id="2186770at2759"/>
<sequence length="242" mass="25750">MRLIKRTGVNGVFWRLGGDERLIIEAEDREKSEVKTLLQRKKKWKMEIKQEGLSIKSAGHPPTTSRPPAAETSENLTLKQVIASTVYYGGAGKVVSSVVICSIPIADGAMDCCSDNPGASTVPEILQPETVVSEKPLGVAPVPASHEHRTPSPAEAQTEKEIEELEVQAALEAGAESNGREMAAPRAETVPSRVPPLPPTIVTPSSNIPFHEPASSSSEQTSSSSSEKSTPTTETVLTASCE</sequence>
<protein>
    <submittedName>
        <fullName evidence="2">Uncharacterized protein</fullName>
    </submittedName>
</protein>
<accession>A0A1J8Q8F2</accession>
<feature type="region of interest" description="Disordered" evidence="1">
    <location>
        <begin position="52"/>
        <end position="72"/>
    </location>
</feature>
<feature type="compositionally biased region" description="Low complexity" evidence="1">
    <location>
        <begin position="215"/>
        <end position="235"/>
    </location>
</feature>
<organism evidence="2 3">
    <name type="scientific">Rhizopogon vesiculosus</name>
    <dbReference type="NCBI Taxonomy" id="180088"/>
    <lineage>
        <taxon>Eukaryota</taxon>
        <taxon>Fungi</taxon>
        <taxon>Dikarya</taxon>
        <taxon>Basidiomycota</taxon>
        <taxon>Agaricomycotina</taxon>
        <taxon>Agaricomycetes</taxon>
        <taxon>Agaricomycetidae</taxon>
        <taxon>Boletales</taxon>
        <taxon>Suillineae</taxon>
        <taxon>Rhizopogonaceae</taxon>
        <taxon>Rhizopogon</taxon>
    </lineage>
</organism>
<dbReference type="EMBL" id="LVVM01002140">
    <property type="protein sequence ID" value="OJA17277.1"/>
    <property type="molecule type" value="Genomic_DNA"/>
</dbReference>
<reference evidence="2 3" key="1">
    <citation type="submission" date="2016-03" db="EMBL/GenBank/DDBJ databases">
        <title>Comparative genomics of the ectomycorrhizal sister species Rhizopogon vinicolor and Rhizopogon vesiculosus (Basidiomycota: Boletales) reveals a divergence of the mating type B locus.</title>
        <authorList>
            <person name="Mujic A.B."/>
            <person name="Kuo A."/>
            <person name="Tritt A."/>
            <person name="Lipzen A."/>
            <person name="Chen C."/>
            <person name="Johnson J."/>
            <person name="Sharma A."/>
            <person name="Barry K."/>
            <person name="Grigoriev I.V."/>
            <person name="Spatafora J.W."/>
        </authorList>
    </citation>
    <scope>NUCLEOTIDE SEQUENCE [LARGE SCALE GENOMIC DNA]</scope>
    <source>
        <strain evidence="2 3">AM-OR11-056</strain>
    </source>
</reference>
<evidence type="ECO:0000313" key="3">
    <source>
        <dbReference type="Proteomes" id="UP000183567"/>
    </source>
</evidence>
<gene>
    <name evidence="2" type="ORF">AZE42_12870</name>
</gene>
<feature type="region of interest" description="Disordered" evidence="1">
    <location>
        <begin position="175"/>
        <end position="242"/>
    </location>
</feature>
<evidence type="ECO:0000256" key="1">
    <source>
        <dbReference type="SAM" id="MobiDB-lite"/>
    </source>
</evidence>
<evidence type="ECO:0000313" key="2">
    <source>
        <dbReference type="EMBL" id="OJA17277.1"/>
    </source>
</evidence>
<proteinExistence type="predicted"/>
<keyword evidence="3" id="KW-1185">Reference proteome</keyword>
<dbReference type="AlphaFoldDB" id="A0A1J8Q8F2"/>
<dbReference type="STRING" id="180088.A0A1J8Q8F2"/>